<dbReference type="OrthoDB" id="3038402at2759"/>
<dbReference type="Gene3D" id="3.80.10.10">
    <property type="entry name" value="Ribonuclease Inhibitor"/>
    <property type="match status" value="1"/>
</dbReference>
<evidence type="ECO:0000313" key="2">
    <source>
        <dbReference type="EMBL" id="CAA7258686.1"/>
    </source>
</evidence>
<name>A0A8S0W659_CYCAE</name>
<organism evidence="2 3">
    <name type="scientific">Cyclocybe aegerita</name>
    <name type="common">Black poplar mushroom</name>
    <name type="synonym">Agrocybe aegerita</name>
    <dbReference type="NCBI Taxonomy" id="1973307"/>
    <lineage>
        <taxon>Eukaryota</taxon>
        <taxon>Fungi</taxon>
        <taxon>Dikarya</taxon>
        <taxon>Basidiomycota</taxon>
        <taxon>Agaricomycotina</taxon>
        <taxon>Agaricomycetes</taxon>
        <taxon>Agaricomycetidae</taxon>
        <taxon>Agaricales</taxon>
        <taxon>Agaricineae</taxon>
        <taxon>Bolbitiaceae</taxon>
        <taxon>Cyclocybe</taxon>
    </lineage>
</organism>
<dbReference type="Gene3D" id="1.20.1280.50">
    <property type="match status" value="1"/>
</dbReference>
<dbReference type="InterPro" id="IPR001810">
    <property type="entry name" value="F-box_dom"/>
</dbReference>
<dbReference type="InterPro" id="IPR036047">
    <property type="entry name" value="F-box-like_dom_sf"/>
</dbReference>
<reference evidence="2 3" key="1">
    <citation type="submission" date="2020-01" db="EMBL/GenBank/DDBJ databases">
        <authorList>
            <person name="Gupta K D."/>
        </authorList>
    </citation>
    <scope>NUCLEOTIDE SEQUENCE [LARGE SCALE GENOMIC DNA]</scope>
</reference>
<proteinExistence type="predicted"/>
<sequence length="527" mass="59870">MAQTDVESIHISSLCPKILSDSSQDDKSSTASKSENRETFFDINELPDDLLTEVITFAMKSSKPNRNGEVPVQIELSLVCRRWRDLILHSPLLWTDIFISTTPLINASIFFERSQTALIDVTFSSYTGDNTNADHDYTIYSTVAKHISRIRSLSIDVIGPSDYYPFFLPWKGLEAPTLKSLHIRSCFDGSTRFLTSYETDNELPVWIVANALHSVKLEGFESRHFPPLPSLTSLDLDKAKLCPGQFCHILNNCPLLEYLVIHHFGSPDGERDREGRSVPQFVEAPSLRSLAINIENDHTDTCACALPSLSMKNLQYLEVSFYWSHFTDHHASILSQWKNLTKLKTLRIHSISFWANDMSFLAALPNTTVLEIVGFPKSENTALLEILNLSNLRSISLDLSSPRFPQNSIDLDEFHEDVVQHTPTLSCPVSLYCGSTEHEQGKRLREDLGSFFMVQSSPPHKGILDGYLARSSFEDDDTLLNRLWGIDESSDDEFEDDTEDFDDEFDYESFGGHDFDDEDYFEGDYFF</sequence>
<dbReference type="PROSITE" id="PS50181">
    <property type="entry name" value="FBOX"/>
    <property type="match status" value="1"/>
</dbReference>
<dbReference type="AlphaFoldDB" id="A0A8S0W659"/>
<evidence type="ECO:0000259" key="1">
    <source>
        <dbReference type="PROSITE" id="PS50181"/>
    </source>
</evidence>
<accession>A0A8S0W659</accession>
<dbReference type="SUPFAM" id="SSF81383">
    <property type="entry name" value="F-box domain"/>
    <property type="match status" value="1"/>
</dbReference>
<protein>
    <recommendedName>
        <fullName evidence="1">F-box domain-containing protein</fullName>
    </recommendedName>
</protein>
<dbReference type="PANTHER" id="PTHR38926">
    <property type="entry name" value="F-BOX DOMAIN CONTAINING PROTEIN, EXPRESSED"/>
    <property type="match status" value="1"/>
</dbReference>
<dbReference type="InterPro" id="IPR032675">
    <property type="entry name" value="LRR_dom_sf"/>
</dbReference>
<keyword evidence="3" id="KW-1185">Reference proteome</keyword>
<dbReference type="EMBL" id="CACVBS010000002">
    <property type="protein sequence ID" value="CAA7258686.1"/>
    <property type="molecule type" value="Genomic_DNA"/>
</dbReference>
<dbReference type="Proteomes" id="UP000467700">
    <property type="component" value="Unassembled WGS sequence"/>
</dbReference>
<dbReference type="SUPFAM" id="SSF52047">
    <property type="entry name" value="RNI-like"/>
    <property type="match status" value="1"/>
</dbReference>
<feature type="domain" description="F-box" evidence="1">
    <location>
        <begin position="40"/>
        <end position="97"/>
    </location>
</feature>
<comment type="caution">
    <text evidence="2">The sequence shown here is derived from an EMBL/GenBank/DDBJ whole genome shotgun (WGS) entry which is preliminary data.</text>
</comment>
<dbReference type="PANTHER" id="PTHR38926:SF5">
    <property type="entry name" value="F-BOX AND LEUCINE-RICH REPEAT PROTEIN 6"/>
    <property type="match status" value="1"/>
</dbReference>
<gene>
    <name evidence="2" type="ORF">AAE3_LOCUS915</name>
</gene>
<evidence type="ECO:0000313" key="3">
    <source>
        <dbReference type="Proteomes" id="UP000467700"/>
    </source>
</evidence>